<proteinExistence type="inferred from homology"/>
<evidence type="ECO:0000256" key="1">
    <source>
        <dbReference type="ARBA" id="ARBA00008842"/>
    </source>
</evidence>
<dbReference type="InterPro" id="IPR000648">
    <property type="entry name" value="Oxysterol-bd"/>
</dbReference>
<dbReference type="PANTHER" id="PTHR10972">
    <property type="entry name" value="OXYSTEROL-BINDING PROTEIN-RELATED"/>
    <property type="match status" value="1"/>
</dbReference>
<dbReference type="AlphaFoldDB" id="A0A168HZT0"/>
<dbReference type="Gene3D" id="3.30.70.3490">
    <property type="match status" value="1"/>
</dbReference>
<keyword evidence="4" id="KW-1185">Reference proteome</keyword>
<evidence type="ECO:0000313" key="4">
    <source>
        <dbReference type="Proteomes" id="UP000077051"/>
    </source>
</evidence>
<dbReference type="GO" id="GO:0008142">
    <property type="term" value="F:oxysterol binding"/>
    <property type="evidence" value="ECO:0007669"/>
    <property type="project" value="TreeGrafter"/>
</dbReference>
<reference evidence="3 4" key="1">
    <citation type="submission" date="2015-06" db="EMBL/GenBank/DDBJ databases">
        <title>Expansion of signal transduction pathways in fungi by whole-genome duplication.</title>
        <authorList>
            <consortium name="DOE Joint Genome Institute"/>
            <person name="Corrochano L.M."/>
            <person name="Kuo A."/>
            <person name="Marcet-Houben M."/>
            <person name="Polaino S."/>
            <person name="Salamov A."/>
            <person name="Villalobos J.M."/>
            <person name="Alvarez M.I."/>
            <person name="Avalos J."/>
            <person name="Benito E.P."/>
            <person name="Benoit I."/>
            <person name="Burger G."/>
            <person name="Camino L.P."/>
            <person name="Canovas D."/>
            <person name="Cerda-Olmedo E."/>
            <person name="Cheng J.-F."/>
            <person name="Dominguez A."/>
            <person name="Elias M."/>
            <person name="Eslava A.P."/>
            <person name="Glaser F."/>
            <person name="Grimwood J."/>
            <person name="Gutierrez G."/>
            <person name="Heitman J."/>
            <person name="Henrissat B."/>
            <person name="Iturriaga E.A."/>
            <person name="Lang B.F."/>
            <person name="Lavin J.L."/>
            <person name="Lee S."/>
            <person name="Li W."/>
            <person name="Lindquist E."/>
            <person name="Lopez-Garcia S."/>
            <person name="Luque E.M."/>
            <person name="Marcos A.T."/>
            <person name="Martin J."/>
            <person name="Mccluskey K."/>
            <person name="Medina H.R."/>
            <person name="Miralles-Duran A."/>
            <person name="Miyazaki A."/>
            <person name="Munoz-Torres E."/>
            <person name="Oguiza J.A."/>
            <person name="Ohm R."/>
            <person name="Olmedo M."/>
            <person name="Orejas M."/>
            <person name="Ortiz-Castellanos L."/>
            <person name="Pisabarro A.G."/>
            <person name="Rodriguez-Romero J."/>
            <person name="Ruiz-Herrera J."/>
            <person name="Ruiz-Vazquez R."/>
            <person name="Sanz C."/>
            <person name="Schackwitz W."/>
            <person name="Schmutz J."/>
            <person name="Shahriari M."/>
            <person name="Shelest E."/>
            <person name="Silva-Franco F."/>
            <person name="Soanes D."/>
            <person name="Syed K."/>
            <person name="Tagua V.G."/>
            <person name="Talbot N.J."/>
            <person name="Thon M."/>
            <person name="De Vries R.P."/>
            <person name="Wiebenga A."/>
            <person name="Yadav J.S."/>
            <person name="Braun E.L."/>
            <person name="Baker S."/>
            <person name="Garre V."/>
            <person name="Horwitz B."/>
            <person name="Torres-Martinez S."/>
            <person name="Idnurm A."/>
            <person name="Herrera-Estrella A."/>
            <person name="Gabaldon T."/>
            <person name="Grigoriev I.V."/>
        </authorList>
    </citation>
    <scope>NUCLEOTIDE SEQUENCE [LARGE SCALE GENOMIC DNA]</scope>
    <source>
        <strain evidence="3 4">CBS 277.49</strain>
    </source>
</reference>
<dbReference type="SUPFAM" id="SSF144000">
    <property type="entry name" value="Oxysterol-binding protein-like"/>
    <property type="match status" value="1"/>
</dbReference>
<comment type="caution">
    <text evidence="3">The sequence shown here is derived from an EMBL/GenBank/DDBJ whole genome shotgun (WGS) entry which is preliminary data.</text>
</comment>
<dbReference type="VEuPathDB" id="FungiDB:MUCCIDRAFT_166819"/>
<dbReference type="EMBL" id="AMYB01000008">
    <property type="protein sequence ID" value="OAC99388.1"/>
    <property type="molecule type" value="Genomic_DNA"/>
</dbReference>
<name>A0A168HZT0_MUCCL</name>
<sequence>MPETNRIDSIPADQKSSFTSFLKTLSSFTGDLSQLTCPSFFLAPESLLEYSSYWADQPDYLANAGNGATEEERFYNAIKWFITALNGSFTSRVPPGEWEKKPFNPILGEQFFCHWENGTRAICEQVSHHPPVSAFIIENEASGVSITVNDAQKTRFSGTQMLVDQIGYCMLEMKQHGEKYLFSLPSISVQGIWYAAPYVELFGTSYIQSSTGFHAAIEYTTKGWIYGEMHHFKATVSHISQLKTPAIIEGQWSGKSSIKKDKQSSAQPFLDVKEKARPPVLVKPISEQTDMESQKIWQKVSEALKAGDYATASAEKTKIENEQRAIRKKRGDEDTWQPKYFQKVSSSALFGDLKNFITIYSNNKFVDTFDKYSWRFTGDH</sequence>
<dbReference type="Proteomes" id="UP000077051">
    <property type="component" value="Unassembled WGS sequence"/>
</dbReference>
<dbReference type="InterPro" id="IPR018494">
    <property type="entry name" value="Oxysterol-bd_CS"/>
</dbReference>
<organism evidence="3 4">
    <name type="scientific">Mucor lusitanicus CBS 277.49</name>
    <dbReference type="NCBI Taxonomy" id="747725"/>
    <lineage>
        <taxon>Eukaryota</taxon>
        <taxon>Fungi</taxon>
        <taxon>Fungi incertae sedis</taxon>
        <taxon>Mucoromycota</taxon>
        <taxon>Mucoromycotina</taxon>
        <taxon>Mucoromycetes</taxon>
        <taxon>Mucorales</taxon>
        <taxon>Mucorineae</taxon>
        <taxon>Mucoraceae</taxon>
        <taxon>Mucor</taxon>
    </lineage>
</organism>
<dbReference type="Pfam" id="PF01237">
    <property type="entry name" value="Oxysterol_BP"/>
    <property type="match status" value="2"/>
</dbReference>
<dbReference type="Gene3D" id="2.40.160.120">
    <property type="match status" value="1"/>
</dbReference>
<evidence type="ECO:0008006" key="5">
    <source>
        <dbReference type="Google" id="ProtNLM"/>
    </source>
</evidence>
<dbReference type="OrthoDB" id="14833at2759"/>
<dbReference type="Gene3D" id="1.10.287.2720">
    <property type="match status" value="1"/>
</dbReference>
<dbReference type="InterPro" id="IPR037239">
    <property type="entry name" value="OSBP_sf"/>
</dbReference>
<dbReference type="Gene3D" id="6.10.250.1430">
    <property type="match status" value="1"/>
</dbReference>
<dbReference type="STRING" id="747725.A0A168HZT0"/>
<dbReference type="GO" id="GO:0016020">
    <property type="term" value="C:membrane"/>
    <property type="evidence" value="ECO:0007669"/>
    <property type="project" value="TreeGrafter"/>
</dbReference>
<dbReference type="PROSITE" id="PS01013">
    <property type="entry name" value="OSBP"/>
    <property type="match status" value="1"/>
</dbReference>
<gene>
    <name evidence="3" type="ORF">MUCCIDRAFT_166819</name>
</gene>
<dbReference type="PANTHER" id="PTHR10972:SF184">
    <property type="entry name" value="OXYSTEROL-BINDING PROTEIN HOMOLOG 4-RELATED"/>
    <property type="match status" value="1"/>
</dbReference>
<evidence type="ECO:0000256" key="2">
    <source>
        <dbReference type="RuleBase" id="RU003844"/>
    </source>
</evidence>
<dbReference type="GO" id="GO:0005829">
    <property type="term" value="C:cytosol"/>
    <property type="evidence" value="ECO:0007669"/>
    <property type="project" value="TreeGrafter"/>
</dbReference>
<comment type="similarity">
    <text evidence="1 2">Belongs to the OSBP family.</text>
</comment>
<evidence type="ECO:0000313" key="3">
    <source>
        <dbReference type="EMBL" id="OAC99388.1"/>
    </source>
</evidence>
<accession>A0A168HZT0</accession>
<protein>
    <recommendedName>
        <fullName evidence="5">Oxysterol-binding protein</fullName>
    </recommendedName>
</protein>